<keyword evidence="2" id="KW-1185">Reference proteome</keyword>
<gene>
    <name evidence="1" type="ORF">KDL28_26710</name>
</gene>
<name>A0ABT1A6L7_9PSEU</name>
<evidence type="ECO:0008006" key="3">
    <source>
        <dbReference type="Google" id="ProtNLM"/>
    </source>
</evidence>
<comment type="caution">
    <text evidence="1">The sequence shown here is derived from an EMBL/GenBank/DDBJ whole genome shotgun (WGS) entry which is preliminary data.</text>
</comment>
<proteinExistence type="predicted"/>
<evidence type="ECO:0000313" key="2">
    <source>
        <dbReference type="Proteomes" id="UP001165283"/>
    </source>
</evidence>
<protein>
    <recommendedName>
        <fullName evidence="3">Roadblock/LAMTOR2 domain-containing protein</fullName>
    </recommendedName>
</protein>
<dbReference type="Proteomes" id="UP001165283">
    <property type="component" value="Unassembled WGS sequence"/>
</dbReference>
<organism evidence="1 2">
    <name type="scientific">Pseudonocardia humida</name>
    <dbReference type="NCBI Taxonomy" id="2800819"/>
    <lineage>
        <taxon>Bacteria</taxon>
        <taxon>Bacillati</taxon>
        <taxon>Actinomycetota</taxon>
        <taxon>Actinomycetes</taxon>
        <taxon>Pseudonocardiales</taxon>
        <taxon>Pseudonocardiaceae</taxon>
        <taxon>Pseudonocardia</taxon>
    </lineage>
</organism>
<dbReference type="EMBL" id="JAGSOV010000057">
    <property type="protein sequence ID" value="MCO1658663.1"/>
    <property type="molecule type" value="Genomic_DNA"/>
</dbReference>
<dbReference type="RefSeq" id="WP_252442881.1">
    <property type="nucleotide sequence ID" value="NZ_JAGSOV010000057.1"/>
</dbReference>
<accession>A0ABT1A6L7</accession>
<sequence length="120" mass="12263">MITTDALLRQVGRLDGVLAACVVDPSTGTVVGATQQRAEVAVPVVAAGAADVVHVLGLMTAGLALGGEVEDVVVTATAHFHILRVLPVGPDQGLVLMVTLERARTNLAMAHREIRAAAAP</sequence>
<reference evidence="1" key="1">
    <citation type="submission" date="2021-04" db="EMBL/GenBank/DDBJ databases">
        <title>Pseudonocardia sp. nov., isolated from sandy soil of mangrove forest.</title>
        <authorList>
            <person name="Zan Z."/>
            <person name="Huang R."/>
            <person name="Liu W."/>
        </authorList>
    </citation>
    <scope>NUCLEOTIDE SEQUENCE</scope>
    <source>
        <strain evidence="1">S2-4</strain>
    </source>
</reference>
<evidence type="ECO:0000313" key="1">
    <source>
        <dbReference type="EMBL" id="MCO1658663.1"/>
    </source>
</evidence>